<organism evidence="1 2">
    <name type="scientific">Trichoderma arundinaceum</name>
    <dbReference type="NCBI Taxonomy" id="490622"/>
    <lineage>
        <taxon>Eukaryota</taxon>
        <taxon>Fungi</taxon>
        <taxon>Dikarya</taxon>
        <taxon>Ascomycota</taxon>
        <taxon>Pezizomycotina</taxon>
        <taxon>Sordariomycetes</taxon>
        <taxon>Hypocreomycetidae</taxon>
        <taxon>Hypocreales</taxon>
        <taxon>Hypocreaceae</taxon>
        <taxon>Trichoderma</taxon>
    </lineage>
</organism>
<proteinExistence type="predicted"/>
<dbReference type="OrthoDB" id="4222821at2759"/>
<dbReference type="AlphaFoldDB" id="A0A395NTD7"/>
<name>A0A395NTD7_TRIAR</name>
<gene>
    <name evidence="1" type="ORF">TARUN_2900</name>
</gene>
<keyword evidence="2" id="KW-1185">Reference proteome</keyword>
<evidence type="ECO:0000313" key="2">
    <source>
        <dbReference type="Proteomes" id="UP000266272"/>
    </source>
</evidence>
<reference evidence="1 2" key="1">
    <citation type="journal article" date="2018" name="PLoS Pathog.">
        <title>Evolution of structural diversity of trichothecenes, a family of toxins produced by plant pathogenic and entomopathogenic fungi.</title>
        <authorList>
            <person name="Proctor R.H."/>
            <person name="McCormick S.P."/>
            <person name="Kim H.S."/>
            <person name="Cardoza R.E."/>
            <person name="Stanley A.M."/>
            <person name="Lindo L."/>
            <person name="Kelly A."/>
            <person name="Brown D.W."/>
            <person name="Lee T."/>
            <person name="Vaughan M.M."/>
            <person name="Alexander N.J."/>
            <person name="Busman M."/>
            <person name="Gutierrez S."/>
        </authorList>
    </citation>
    <scope>NUCLEOTIDE SEQUENCE [LARGE SCALE GENOMIC DNA]</scope>
    <source>
        <strain evidence="1 2">IBT 40837</strain>
    </source>
</reference>
<dbReference type="Proteomes" id="UP000266272">
    <property type="component" value="Unassembled WGS sequence"/>
</dbReference>
<protein>
    <submittedName>
        <fullName evidence="1">Fungal zn2-cys6 binuclear cluster domain-containing</fullName>
    </submittedName>
</protein>
<accession>A0A395NTD7</accession>
<comment type="caution">
    <text evidence="1">The sequence shown here is derived from an EMBL/GenBank/DDBJ whole genome shotgun (WGS) entry which is preliminary data.</text>
</comment>
<sequence>MAWFEPNLAEGDFANTASDENSVLSSVGFSNWAEALQPLSLPATETSLTALVALPTPDIATTDTDNCQDSEDVDENKLSDAADALALQLVSLSQRAMRAVRRLIRPGGAPLTVSSPEVNGVLEDTNTLIRIINNITAPDCKGGDTTVDATTTNSALLFLALTCHQHLIALFRAICDAIYRWQKEQDEQDEQKEHYQRHSDIGPSSVAQFVMVLQLLMHLINRIDRSLLQNHPSKWHDTPLSTDSYITPVTSSDCIQSQATAGDLAPHCSPLILVQDIVGTIPNEHEKLRQVIQKLQADIELWLG</sequence>
<evidence type="ECO:0000313" key="1">
    <source>
        <dbReference type="EMBL" id="RFU79332.1"/>
    </source>
</evidence>
<dbReference type="EMBL" id="PXOA01000163">
    <property type="protein sequence ID" value="RFU79332.1"/>
    <property type="molecule type" value="Genomic_DNA"/>
</dbReference>